<evidence type="ECO:0000259" key="13">
    <source>
        <dbReference type="Pfam" id="PF03416"/>
    </source>
</evidence>
<dbReference type="OMA" id="FSIHNMI"/>
<keyword evidence="9 11" id="KW-0072">Autophagy</keyword>
<evidence type="ECO:0000256" key="4">
    <source>
        <dbReference type="ARBA" id="ARBA00022490"/>
    </source>
</evidence>
<gene>
    <name evidence="14" type="ORF">ABB37_02732</name>
</gene>
<keyword evidence="6 11" id="KW-0378">Hydrolase</keyword>
<evidence type="ECO:0000313" key="15">
    <source>
        <dbReference type="Proteomes" id="UP000037923"/>
    </source>
</evidence>
<evidence type="ECO:0000313" key="14">
    <source>
        <dbReference type="EMBL" id="KPA82999.1"/>
    </source>
</evidence>
<evidence type="ECO:0000256" key="6">
    <source>
        <dbReference type="ARBA" id="ARBA00022801"/>
    </source>
</evidence>
<feature type="compositionally biased region" description="Gly residues" evidence="12">
    <location>
        <begin position="375"/>
        <end position="384"/>
    </location>
</feature>
<evidence type="ECO:0000256" key="10">
    <source>
        <dbReference type="ARBA" id="ARBA00029362"/>
    </source>
</evidence>
<feature type="domain" description="Peptidase C54 catalytic" evidence="13">
    <location>
        <begin position="45"/>
        <end position="294"/>
    </location>
</feature>
<dbReference type="EMBL" id="LGTL01000004">
    <property type="protein sequence ID" value="KPA82999.1"/>
    <property type="molecule type" value="Genomic_DNA"/>
</dbReference>
<keyword evidence="8 11" id="KW-0653">Protein transport</keyword>
<accession>A0A0M9G645</accession>
<evidence type="ECO:0000256" key="9">
    <source>
        <dbReference type="ARBA" id="ARBA00023006"/>
    </source>
</evidence>
<keyword evidence="7" id="KW-0788">Thiol protease</keyword>
<dbReference type="Pfam" id="PF03416">
    <property type="entry name" value="Peptidase_C54"/>
    <property type="match status" value="1"/>
</dbReference>
<dbReference type="OrthoDB" id="2960936at2759"/>
<dbReference type="GO" id="GO:0034727">
    <property type="term" value="P:piecemeal microautophagy of the nucleus"/>
    <property type="evidence" value="ECO:0007669"/>
    <property type="project" value="TreeGrafter"/>
</dbReference>
<dbReference type="AlphaFoldDB" id="A0A0M9G645"/>
<keyword evidence="3" id="KW-0813">Transport</keyword>
<comment type="caution">
    <text evidence="14">The sequence shown here is derived from an EMBL/GenBank/DDBJ whole genome shotgun (WGS) entry which is preliminary data.</text>
</comment>
<evidence type="ECO:0000256" key="7">
    <source>
        <dbReference type="ARBA" id="ARBA00022807"/>
    </source>
</evidence>
<dbReference type="GO" id="GO:0000045">
    <property type="term" value="P:autophagosome assembly"/>
    <property type="evidence" value="ECO:0007669"/>
    <property type="project" value="TreeGrafter"/>
</dbReference>
<evidence type="ECO:0000256" key="12">
    <source>
        <dbReference type="SAM" id="MobiDB-lite"/>
    </source>
</evidence>
<evidence type="ECO:0000256" key="3">
    <source>
        <dbReference type="ARBA" id="ARBA00022448"/>
    </source>
</evidence>
<organism evidence="14 15">
    <name type="scientific">Leptomonas pyrrhocoris</name>
    <name type="common">Firebug parasite</name>
    <dbReference type="NCBI Taxonomy" id="157538"/>
    <lineage>
        <taxon>Eukaryota</taxon>
        <taxon>Discoba</taxon>
        <taxon>Euglenozoa</taxon>
        <taxon>Kinetoplastea</taxon>
        <taxon>Metakinetoplastina</taxon>
        <taxon>Trypanosomatida</taxon>
        <taxon>Trypanosomatidae</taxon>
        <taxon>Leishmaniinae</taxon>
        <taxon>Leptomonas</taxon>
    </lineage>
</organism>
<dbReference type="InterPro" id="IPR005078">
    <property type="entry name" value="Peptidase_C54"/>
</dbReference>
<dbReference type="GO" id="GO:0035973">
    <property type="term" value="P:aggrephagy"/>
    <property type="evidence" value="ECO:0007669"/>
    <property type="project" value="TreeGrafter"/>
</dbReference>
<dbReference type="InterPro" id="IPR046792">
    <property type="entry name" value="Peptidase_C54_cat"/>
</dbReference>
<keyword evidence="5 11" id="KW-0645">Protease</keyword>
<evidence type="ECO:0000256" key="2">
    <source>
        <dbReference type="ARBA" id="ARBA00010958"/>
    </source>
</evidence>
<dbReference type="GO" id="GO:0004197">
    <property type="term" value="F:cysteine-type endopeptidase activity"/>
    <property type="evidence" value="ECO:0007669"/>
    <property type="project" value="TreeGrafter"/>
</dbReference>
<dbReference type="EC" id="3.4.22.-" evidence="11"/>
<name>A0A0M9G645_LEPPY</name>
<evidence type="ECO:0000256" key="8">
    <source>
        <dbReference type="ARBA" id="ARBA00022927"/>
    </source>
</evidence>
<dbReference type="GO" id="GO:0019786">
    <property type="term" value="F:protein-phosphatidylethanolamide deconjugating activity"/>
    <property type="evidence" value="ECO:0007669"/>
    <property type="project" value="InterPro"/>
</dbReference>
<proteinExistence type="inferred from homology"/>
<dbReference type="GO" id="GO:0000423">
    <property type="term" value="P:mitophagy"/>
    <property type="evidence" value="ECO:0007669"/>
    <property type="project" value="TreeGrafter"/>
</dbReference>
<comment type="similarity">
    <text evidence="2 11">Belongs to the peptidase C54 family.</text>
</comment>
<dbReference type="RefSeq" id="XP_015661438.1">
    <property type="nucleotide sequence ID" value="XM_015799836.1"/>
</dbReference>
<reference evidence="14 15" key="1">
    <citation type="submission" date="2015-07" db="EMBL/GenBank/DDBJ databases">
        <title>High-quality genome of monoxenous trypanosomatid Leptomonas pyrrhocoris.</title>
        <authorList>
            <person name="Flegontov P."/>
            <person name="Butenko A."/>
            <person name="Firsov S."/>
            <person name="Vlcek C."/>
            <person name="Logacheva M.D."/>
            <person name="Field M."/>
            <person name="Filatov D."/>
            <person name="Flegontova O."/>
            <person name="Gerasimov E."/>
            <person name="Jackson A.P."/>
            <person name="Kelly S."/>
            <person name="Opperdoes F."/>
            <person name="O'Reilly A."/>
            <person name="Votypka J."/>
            <person name="Yurchenko V."/>
            <person name="Lukes J."/>
        </authorList>
    </citation>
    <scope>NUCLEOTIDE SEQUENCE [LARGE SCALE GENOMIC DNA]</scope>
    <source>
        <strain evidence="14">H10</strain>
    </source>
</reference>
<evidence type="ECO:0000256" key="1">
    <source>
        <dbReference type="ARBA" id="ARBA00004496"/>
    </source>
</evidence>
<evidence type="ECO:0000256" key="5">
    <source>
        <dbReference type="ARBA" id="ARBA00022670"/>
    </source>
</evidence>
<evidence type="ECO:0000256" key="11">
    <source>
        <dbReference type="RuleBase" id="RU363115"/>
    </source>
</evidence>
<feature type="region of interest" description="Disordered" evidence="12">
    <location>
        <begin position="350"/>
        <end position="401"/>
    </location>
</feature>
<comment type="function">
    <text evidence="11">Cysteine protease that plays a key role in autophagy by mediating both proteolytic activation and delipidation of ATG8 family proteins.</text>
</comment>
<dbReference type="SUPFAM" id="SSF54001">
    <property type="entry name" value="Cysteine proteinases"/>
    <property type="match status" value="1"/>
</dbReference>
<keyword evidence="4 11" id="KW-0963">Cytoplasm</keyword>
<dbReference type="PANTHER" id="PTHR22624:SF49">
    <property type="entry name" value="CYSTEINE PROTEASE"/>
    <property type="match status" value="1"/>
</dbReference>
<keyword evidence="15" id="KW-1185">Reference proteome</keyword>
<sequence length="401" mass="45052">MLRYMQGMWDSFFPTEPVFPLQIVGSSDAAVVECMEDLEKALQNQFYLFTYREGFEPIAAVTRSVETDQGWGCLLRTTQMLLAHFLAVYGHPADRKLSLFFDHSGESAPFSIHNMIRRVWNRRAFKPEYWSPSQGCEAVKQTMHDAMQTHQLETRVSVVTSSNGCIYSDEVRRAFKEGAAVVLVLAAVRVSAAPFLTQESYLQIEKLMEQPQCLGVVGGIPGRSYYFFAHNQTQVLYFDPHQHTHLALTNNSSAAMSTVTPSLQDVRCVHWSRVDTSLFVAFAVRSREEWARLESQIPTKFLHVEAQRTRRDFEQLVRTRQERRTFGEATFISPLQTTCDGSGPSTNCAPGGVPLSSTAPPAKRRTLRIEKSQDGRGGAAAGGGNDEKENSANSESWEYLD</sequence>
<dbReference type="GeneID" id="26903023"/>
<protein>
    <recommendedName>
        <fullName evidence="11">Cysteine protease</fullName>
        <ecNumber evidence="11">3.4.22.-</ecNumber>
    </recommendedName>
</protein>
<dbReference type="GO" id="GO:0015031">
    <property type="term" value="P:protein transport"/>
    <property type="evidence" value="ECO:0007669"/>
    <property type="project" value="UniProtKB-KW"/>
</dbReference>
<dbReference type="PANTHER" id="PTHR22624">
    <property type="entry name" value="CYSTEINE PROTEASE ATG4"/>
    <property type="match status" value="1"/>
</dbReference>
<comment type="subcellular location">
    <subcellularLocation>
        <location evidence="1 11">Cytoplasm</location>
    </subcellularLocation>
</comment>
<dbReference type="Proteomes" id="UP000037923">
    <property type="component" value="Unassembled WGS sequence"/>
</dbReference>
<dbReference type="GO" id="GO:0016485">
    <property type="term" value="P:protein processing"/>
    <property type="evidence" value="ECO:0007669"/>
    <property type="project" value="TreeGrafter"/>
</dbReference>
<dbReference type="GO" id="GO:0005737">
    <property type="term" value="C:cytoplasm"/>
    <property type="evidence" value="ECO:0007669"/>
    <property type="project" value="UniProtKB-SubCell"/>
</dbReference>
<dbReference type="VEuPathDB" id="TriTrypDB:LpyrH10_04_2820"/>
<comment type="catalytic activity">
    <reaction evidence="10">
        <text>[protein]-C-terminal L-amino acid-glycyl-phosphatidylethanolamide + H2O = [protein]-C-terminal L-amino acid-glycine + a 1,2-diacyl-sn-glycero-3-phosphoethanolamine</text>
        <dbReference type="Rhea" id="RHEA:67548"/>
        <dbReference type="Rhea" id="RHEA-COMP:17323"/>
        <dbReference type="Rhea" id="RHEA-COMP:17324"/>
        <dbReference type="ChEBI" id="CHEBI:15377"/>
        <dbReference type="ChEBI" id="CHEBI:64612"/>
        <dbReference type="ChEBI" id="CHEBI:172940"/>
        <dbReference type="ChEBI" id="CHEBI:172941"/>
    </reaction>
    <physiologicalReaction direction="left-to-right" evidence="10">
        <dbReference type="Rhea" id="RHEA:67549"/>
    </physiologicalReaction>
</comment>
<dbReference type="InterPro" id="IPR038765">
    <property type="entry name" value="Papain-like_cys_pep_sf"/>
</dbReference>
<feature type="compositionally biased region" description="Polar residues" evidence="12">
    <location>
        <begin position="391"/>
        <end position="401"/>
    </location>
</feature>